<dbReference type="InterPro" id="IPR044925">
    <property type="entry name" value="His-Me_finger_sf"/>
</dbReference>
<keyword evidence="1" id="KW-0255">Endonuclease</keyword>
<evidence type="ECO:0000313" key="1">
    <source>
        <dbReference type="EMBL" id="QMP18282.1"/>
    </source>
</evidence>
<dbReference type="Pfam" id="PF02945">
    <property type="entry name" value="Endonuclease_7"/>
    <property type="match status" value="1"/>
</dbReference>
<keyword evidence="1" id="KW-0378">Hydrolase</keyword>
<protein>
    <submittedName>
        <fullName evidence="1">Putative DNA endonuclease VII</fullName>
    </submittedName>
</protein>
<dbReference type="SUPFAM" id="SSF54060">
    <property type="entry name" value="His-Me finger endonucleases"/>
    <property type="match status" value="1"/>
</dbReference>
<dbReference type="Proteomes" id="UP000514515">
    <property type="component" value="Segment"/>
</dbReference>
<gene>
    <name evidence="1" type="ORF">phiV141_25</name>
</gene>
<sequence length="144" mass="16242">MWLTNGWGCAICGKPFTAADYAVVDHDHDTGVIRGCLHNTCNRAEGEMTSFAKRVTKGGDYRQWLINLGIHVSKGGTASRAVHRIAKFTHKGVSVSDYLIGLCNYLYKHATPQCRMIHPSHRFPNEGGNVKKANPRFRKFRRKR</sequence>
<name>A0A7D7ERG7_9CAUD</name>
<accession>A0A7D7ERG7</accession>
<dbReference type="Gene3D" id="3.40.1800.10">
    <property type="entry name" value="His-Me finger endonucleases"/>
    <property type="match status" value="1"/>
</dbReference>
<dbReference type="InterPro" id="IPR038563">
    <property type="entry name" value="Endonuclease_7_sf"/>
</dbReference>
<proteinExistence type="predicted"/>
<keyword evidence="2" id="KW-1185">Reference proteome</keyword>
<reference evidence="1 2" key="1">
    <citation type="submission" date="2020-03" db="EMBL/GenBank/DDBJ databases">
        <authorList>
            <person name="Chen G."/>
            <person name="Lin M."/>
            <person name="Fu H."/>
        </authorList>
    </citation>
    <scope>NUCLEOTIDE SEQUENCE [LARGE SCALE GENOMIC DNA]</scope>
</reference>
<dbReference type="InterPro" id="IPR004211">
    <property type="entry name" value="Endonuclease_7"/>
</dbReference>
<organism evidence="1 2">
    <name type="scientific">Vibrio phage phiV141</name>
    <dbReference type="NCBI Taxonomy" id="2723905"/>
    <lineage>
        <taxon>Viruses</taxon>
        <taxon>Duplodnaviria</taxon>
        <taxon>Heunggongvirae</taxon>
        <taxon>Uroviricota</taxon>
        <taxon>Caudoviricetes</taxon>
        <taxon>Autographivirales</taxon>
        <taxon>Autographivirales incertae sedis</taxon>
        <taxon>Fujianvirus</taxon>
        <taxon>Fujianvirus V141</taxon>
    </lineage>
</organism>
<dbReference type="EMBL" id="MT227925">
    <property type="protein sequence ID" value="QMP18282.1"/>
    <property type="molecule type" value="Genomic_DNA"/>
</dbReference>
<evidence type="ECO:0000313" key="2">
    <source>
        <dbReference type="Proteomes" id="UP000514515"/>
    </source>
</evidence>
<keyword evidence="1" id="KW-0540">Nuclease</keyword>
<dbReference type="GO" id="GO:0004519">
    <property type="term" value="F:endonuclease activity"/>
    <property type="evidence" value="ECO:0007669"/>
    <property type="project" value="UniProtKB-KW"/>
</dbReference>